<keyword evidence="5" id="KW-0863">Zinc-finger</keyword>
<dbReference type="GO" id="GO:0015074">
    <property type="term" value="P:DNA integration"/>
    <property type="evidence" value="ECO:0007669"/>
    <property type="project" value="InterPro"/>
</dbReference>
<evidence type="ECO:0000256" key="4">
    <source>
        <dbReference type="ARBA" id="ARBA00022801"/>
    </source>
</evidence>
<dbReference type="Gene3D" id="3.30.420.10">
    <property type="entry name" value="Ribonuclease H-like superfamily/Ribonuclease H"/>
    <property type="match status" value="1"/>
</dbReference>
<sequence length="1289" mass="147990">MMTEGNFVQPAIHRFDGHYDHWSMLMENLLRSKEYWSLVETSYVELESGTVLTEAQQKKLDEMKLKDLKVKNYLFQAIDRTILETILQKNTSKQIWDSMKKYEGNERVKRSILQALRKEFETLEMKSGEGVSDYFSRVMSVANKMRVHGEQMRDVTIVEKILRSLNDKFNYIVCSIEESKDTDRLSIDELQSSLIQALKVTHEESTWGRGRGRGFFRGRGRGRGRQSFNKATVECYKCHKLGHFQYECPSWDKEANYAEVGEEEAMLLMSYVETNEAKKEDVWFLDLGCSNHMCGDKALFCDFTESFRQMVKLGNNSKMTVMGKGNIKLKMNGLNHIVTKVFYVPELKNNLLSIGQLQGKGLAILIQHGKCKAYHPKKGLIIQAEMSANRMFTLLAASRPKKPACFHTAIQDLSHLWHYRYGHLSHKGLRTLQNKKMVNGLPQFEASKTMCIDCMVGKQHRDPIPKKSTWRASSKLQLIHADICGLITLISNSKKRYLISFIDDFSRKVWIYFLVKKSEALVIFKQYKSCVEKETGSYIMCLHTDRGGEFTSQEFDEFCKENGIKRQLTTAYTLQQNGVAERKNRTIMNMTFWPEAVNWTVHILNRSPTLAAKNITPEEARSGVKPSVEHFRVFGYISHVHVPDVKRTKLEDKSFTCVLLGVSEESKAYRLYDPIAKKIVISRDVVFEEEKSWDWDKSYEEQVVVVLEWGDNEENAATNNEDEAEIEDGSSAEEVAADSPNLVEEESSPSSIEGRVRRPPVWMRDYEMGEGLSEEEDETNLALFASADPLYFEEAVKSAKWRAAMDSEIKSIENNDTWVLTDSPAGAKKIGVKWIYKTKLNEHGNVDKYKARLVAKGYTQQHGVDYIEVFAPVARMDTIRIIIALVAQKSWTIYQLDVKSTFLHGELSEEVFVEQPRGYEQKDNPHKIYKLKKALYGLKQAPRAWFNRIEAHLVNEGFERCHSENTLFVKTSKGGKILIVSLYVDDLIFTRNDESMFYEFKSSMMREFDMTNLGKMRYFLGVEVLQKTDGIYIRQKKYALDVLKRFGMEESNFVHNPIVPGFKVFKDESGVKVDITFFKQVVGSLMYLTSTRPDLMFVVSLISRYMGQPTELHLQAAKRVLRYLKGTTNLGIFYKKGGNDKLVAFTDSDYAGDLEDRKSTSGYASKKQPIVSLSTTETEFIAATSCTCQAVWMRRILEKLSHTQGNCTTVFCDNSSTIKLSKNPVMHGRSKHIDVRFHFLCDLTKEGVVELVHYGTQDQIADMMTKPLKLDTFLKLRKLMGVCEVPDSN</sequence>
<keyword evidence="4" id="KW-0378">Hydrolase</keyword>
<evidence type="ECO:0000256" key="1">
    <source>
        <dbReference type="ARBA" id="ARBA00022670"/>
    </source>
</evidence>
<dbReference type="PANTHER" id="PTHR42648:SF18">
    <property type="entry name" value="RETROTRANSPOSON, UNCLASSIFIED-LIKE PROTEIN"/>
    <property type="match status" value="1"/>
</dbReference>
<dbReference type="EMBL" id="DUZY01000005">
    <property type="protein sequence ID" value="DAD41107.1"/>
    <property type="molecule type" value="Genomic_DNA"/>
</dbReference>
<dbReference type="GO" id="GO:0008270">
    <property type="term" value="F:zinc ion binding"/>
    <property type="evidence" value="ECO:0007669"/>
    <property type="project" value="UniProtKB-KW"/>
</dbReference>
<comment type="caution">
    <text evidence="9">The sequence shown here is derived from an EMBL/GenBank/DDBJ whole genome shotgun (WGS) entry which is preliminary data.</text>
</comment>
<evidence type="ECO:0000256" key="5">
    <source>
        <dbReference type="PROSITE-ProRule" id="PRU00047"/>
    </source>
</evidence>
<evidence type="ECO:0008006" key="11">
    <source>
        <dbReference type="Google" id="ProtNLM"/>
    </source>
</evidence>
<keyword evidence="5" id="KW-0862">Zinc</keyword>
<evidence type="ECO:0000256" key="3">
    <source>
        <dbReference type="ARBA" id="ARBA00022750"/>
    </source>
</evidence>
<evidence type="ECO:0000256" key="6">
    <source>
        <dbReference type="SAM" id="MobiDB-lite"/>
    </source>
</evidence>
<accession>A0A822Z8D1</accession>
<feature type="region of interest" description="Disordered" evidence="6">
    <location>
        <begin position="711"/>
        <end position="754"/>
    </location>
</feature>
<evidence type="ECO:0000313" key="10">
    <source>
        <dbReference type="Proteomes" id="UP000607653"/>
    </source>
</evidence>
<dbReference type="InterPro" id="IPR001584">
    <property type="entry name" value="Integrase_cat-core"/>
</dbReference>
<dbReference type="InterPro" id="IPR025724">
    <property type="entry name" value="GAG-pre-integrase_dom"/>
</dbReference>
<feature type="compositionally biased region" description="Acidic residues" evidence="6">
    <location>
        <begin position="711"/>
        <end position="731"/>
    </location>
</feature>
<evidence type="ECO:0000259" key="8">
    <source>
        <dbReference type="PROSITE" id="PS50994"/>
    </source>
</evidence>
<dbReference type="PROSITE" id="PS50158">
    <property type="entry name" value="ZF_CCHC"/>
    <property type="match status" value="1"/>
</dbReference>
<dbReference type="InterPro" id="IPR001878">
    <property type="entry name" value="Znf_CCHC"/>
</dbReference>
<gene>
    <name evidence="9" type="ORF">HUJ06_015430</name>
</gene>
<dbReference type="SUPFAM" id="SSF53098">
    <property type="entry name" value="Ribonuclease H-like"/>
    <property type="match status" value="1"/>
</dbReference>
<dbReference type="SUPFAM" id="SSF56672">
    <property type="entry name" value="DNA/RNA polymerases"/>
    <property type="match status" value="1"/>
</dbReference>
<dbReference type="PROSITE" id="PS50994">
    <property type="entry name" value="INTEGRASE"/>
    <property type="match status" value="1"/>
</dbReference>
<dbReference type="Proteomes" id="UP000607653">
    <property type="component" value="Unassembled WGS sequence"/>
</dbReference>
<dbReference type="GO" id="GO:0004190">
    <property type="term" value="F:aspartic-type endopeptidase activity"/>
    <property type="evidence" value="ECO:0007669"/>
    <property type="project" value="UniProtKB-KW"/>
</dbReference>
<evidence type="ECO:0000313" key="9">
    <source>
        <dbReference type="EMBL" id="DAD41107.1"/>
    </source>
</evidence>
<evidence type="ECO:0000259" key="7">
    <source>
        <dbReference type="PROSITE" id="PS50158"/>
    </source>
</evidence>
<dbReference type="InterPro" id="IPR039537">
    <property type="entry name" value="Retrotran_Ty1/copia-like"/>
</dbReference>
<keyword evidence="1" id="KW-0645">Protease</keyword>
<dbReference type="Pfam" id="PF22936">
    <property type="entry name" value="Pol_BBD"/>
    <property type="match status" value="1"/>
</dbReference>
<dbReference type="InterPro" id="IPR013103">
    <property type="entry name" value="RVT_2"/>
</dbReference>
<dbReference type="InterPro" id="IPR036875">
    <property type="entry name" value="Znf_CCHC_sf"/>
</dbReference>
<dbReference type="InterPro" id="IPR036397">
    <property type="entry name" value="RNaseH_sf"/>
</dbReference>
<protein>
    <recommendedName>
        <fullName evidence="11">Retrovirus-related Pol polyprotein from transposon TNT 1-94</fullName>
    </recommendedName>
</protein>
<organism evidence="9 10">
    <name type="scientific">Nelumbo nucifera</name>
    <name type="common">Sacred lotus</name>
    <dbReference type="NCBI Taxonomy" id="4432"/>
    <lineage>
        <taxon>Eukaryota</taxon>
        <taxon>Viridiplantae</taxon>
        <taxon>Streptophyta</taxon>
        <taxon>Embryophyta</taxon>
        <taxon>Tracheophyta</taxon>
        <taxon>Spermatophyta</taxon>
        <taxon>Magnoliopsida</taxon>
        <taxon>Proteales</taxon>
        <taxon>Nelumbonaceae</taxon>
        <taxon>Nelumbo</taxon>
    </lineage>
</organism>
<feature type="domain" description="Integrase catalytic" evidence="8">
    <location>
        <begin position="461"/>
        <end position="634"/>
    </location>
</feature>
<dbReference type="Pfam" id="PF07727">
    <property type="entry name" value="RVT_2"/>
    <property type="match status" value="1"/>
</dbReference>
<dbReference type="SUPFAM" id="SSF57756">
    <property type="entry name" value="Retrovirus zinc finger-like domains"/>
    <property type="match status" value="1"/>
</dbReference>
<dbReference type="CDD" id="cd09272">
    <property type="entry name" value="RNase_HI_RT_Ty1"/>
    <property type="match status" value="1"/>
</dbReference>
<reference evidence="9 10" key="1">
    <citation type="journal article" date="2020" name="Mol. Biol. Evol.">
        <title>Distinct Expression and Methylation Patterns for Genes with Different Fates following a Single Whole-Genome Duplication in Flowering Plants.</title>
        <authorList>
            <person name="Shi T."/>
            <person name="Rahmani R.S."/>
            <person name="Gugger P.F."/>
            <person name="Wang M."/>
            <person name="Li H."/>
            <person name="Zhang Y."/>
            <person name="Li Z."/>
            <person name="Wang Q."/>
            <person name="Van de Peer Y."/>
            <person name="Marchal K."/>
            <person name="Chen J."/>
        </authorList>
    </citation>
    <scope>NUCLEOTIDE SEQUENCE [LARGE SCALE GENOMIC DNA]</scope>
    <source>
        <tissue evidence="9">Leaf</tissue>
    </source>
</reference>
<dbReference type="GO" id="GO:0003676">
    <property type="term" value="F:nucleic acid binding"/>
    <property type="evidence" value="ECO:0007669"/>
    <property type="project" value="InterPro"/>
</dbReference>
<keyword evidence="3" id="KW-0064">Aspartyl protease</keyword>
<keyword evidence="10" id="KW-1185">Reference proteome</keyword>
<dbReference type="InterPro" id="IPR043502">
    <property type="entry name" value="DNA/RNA_pol_sf"/>
</dbReference>
<dbReference type="InterPro" id="IPR054722">
    <property type="entry name" value="PolX-like_BBD"/>
</dbReference>
<dbReference type="Pfam" id="PF14223">
    <property type="entry name" value="Retrotran_gag_2"/>
    <property type="match status" value="1"/>
</dbReference>
<dbReference type="GO" id="GO:0006508">
    <property type="term" value="P:proteolysis"/>
    <property type="evidence" value="ECO:0007669"/>
    <property type="project" value="UniProtKB-KW"/>
</dbReference>
<keyword evidence="2" id="KW-0479">Metal-binding</keyword>
<dbReference type="Pfam" id="PF00665">
    <property type="entry name" value="rve"/>
    <property type="match status" value="1"/>
</dbReference>
<dbReference type="Pfam" id="PF25597">
    <property type="entry name" value="SH3_retrovirus"/>
    <property type="match status" value="1"/>
</dbReference>
<name>A0A822Z8D1_NELNU</name>
<proteinExistence type="predicted"/>
<dbReference type="InterPro" id="IPR057670">
    <property type="entry name" value="SH3_retrovirus"/>
</dbReference>
<dbReference type="SMART" id="SM00343">
    <property type="entry name" value="ZnF_C2HC"/>
    <property type="match status" value="1"/>
</dbReference>
<dbReference type="Pfam" id="PF13976">
    <property type="entry name" value="gag_pre-integrs"/>
    <property type="match status" value="1"/>
</dbReference>
<dbReference type="PANTHER" id="PTHR42648">
    <property type="entry name" value="TRANSPOSASE, PUTATIVE-RELATED"/>
    <property type="match status" value="1"/>
</dbReference>
<feature type="domain" description="CCHC-type" evidence="7">
    <location>
        <begin position="235"/>
        <end position="250"/>
    </location>
</feature>
<dbReference type="InterPro" id="IPR012337">
    <property type="entry name" value="RNaseH-like_sf"/>
</dbReference>
<evidence type="ECO:0000256" key="2">
    <source>
        <dbReference type="ARBA" id="ARBA00022723"/>
    </source>
</evidence>